<evidence type="ECO:0000313" key="4">
    <source>
        <dbReference type="Proteomes" id="UP000178490"/>
    </source>
</evidence>
<dbReference type="InterPro" id="IPR000740">
    <property type="entry name" value="GrpE"/>
</dbReference>
<dbReference type="InterPro" id="IPR013805">
    <property type="entry name" value="GrpE_CC"/>
</dbReference>
<reference evidence="3 4" key="1">
    <citation type="journal article" date="2016" name="Nat. Commun.">
        <title>Thousands of microbial genomes shed light on interconnected biogeochemical processes in an aquifer system.</title>
        <authorList>
            <person name="Anantharaman K."/>
            <person name="Brown C.T."/>
            <person name="Hug L.A."/>
            <person name="Sharon I."/>
            <person name="Castelle C.J."/>
            <person name="Probst A.J."/>
            <person name="Thomas B.C."/>
            <person name="Singh A."/>
            <person name="Wilkins M.J."/>
            <person name="Karaoz U."/>
            <person name="Brodie E.L."/>
            <person name="Williams K.H."/>
            <person name="Hubbard S.S."/>
            <person name="Banfield J.F."/>
        </authorList>
    </citation>
    <scope>NUCLEOTIDE SEQUENCE [LARGE SCALE GENOMIC DNA]</scope>
</reference>
<organism evidence="3 4">
    <name type="scientific">Candidatus Magasanikbacteria bacterium RIFOXYD2_FULL_36_9</name>
    <dbReference type="NCBI Taxonomy" id="1798707"/>
    <lineage>
        <taxon>Bacteria</taxon>
        <taxon>Candidatus Magasanikiibacteriota</taxon>
    </lineage>
</organism>
<accession>A0A1F6NYJ8</accession>
<comment type="similarity">
    <text evidence="1">Belongs to the GrpE family.</text>
</comment>
<feature type="non-terminal residue" evidence="3">
    <location>
        <position position="101"/>
    </location>
</feature>
<dbReference type="GO" id="GO:0000774">
    <property type="term" value="F:adenyl-nucleotide exchange factor activity"/>
    <property type="evidence" value="ECO:0007669"/>
    <property type="project" value="InterPro"/>
</dbReference>
<keyword evidence="2" id="KW-0143">Chaperone</keyword>
<dbReference type="EMBL" id="MFRC01000058">
    <property type="protein sequence ID" value="OGH88900.1"/>
    <property type="molecule type" value="Genomic_DNA"/>
</dbReference>
<dbReference type="GO" id="GO:0006457">
    <property type="term" value="P:protein folding"/>
    <property type="evidence" value="ECO:0007669"/>
    <property type="project" value="InterPro"/>
</dbReference>
<evidence type="ECO:0000256" key="2">
    <source>
        <dbReference type="ARBA" id="ARBA00023186"/>
    </source>
</evidence>
<dbReference type="SUPFAM" id="SSF58014">
    <property type="entry name" value="Coiled-coil domain of nucleotide exchange factor GrpE"/>
    <property type="match status" value="1"/>
</dbReference>
<gene>
    <name evidence="3" type="ORF">A2537_01900</name>
</gene>
<dbReference type="AlphaFoldDB" id="A0A1F6NYJ8"/>
<sequence length="101" mass="12125">MTDEQLPIEENNEEVIPEIVQDETKEKTGFFNRKCKNCQENEDKTEEYKKDWQRALADYKNLQKEISERRGEWAQMSKGMILEDFIPVYDNFKSAFFHNPV</sequence>
<dbReference type="Gene3D" id="3.90.20.20">
    <property type="match status" value="1"/>
</dbReference>
<dbReference type="GO" id="GO:0042803">
    <property type="term" value="F:protein homodimerization activity"/>
    <property type="evidence" value="ECO:0007669"/>
    <property type="project" value="InterPro"/>
</dbReference>
<dbReference type="GO" id="GO:0051087">
    <property type="term" value="F:protein-folding chaperone binding"/>
    <property type="evidence" value="ECO:0007669"/>
    <property type="project" value="InterPro"/>
</dbReference>
<dbReference type="Proteomes" id="UP000178490">
    <property type="component" value="Unassembled WGS sequence"/>
</dbReference>
<comment type="caution">
    <text evidence="3">The sequence shown here is derived from an EMBL/GenBank/DDBJ whole genome shotgun (WGS) entry which is preliminary data.</text>
</comment>
<evidence type="ECO:0000256" key="1">
    <source>
        <dbReference type="ARBA" id="ARBA00009054"/>
    </source>
</evidence>
<dbReference type="Pfam" id="PF01025">
    <property type="entry name" value="GrpE"/>
    <property type="match status" value="1"/>
</dbReference>
<proteinExistence type="inferred from homology"/>
<protein>
    <submittedName>
        <fullName evidence="3">Nucleotide exchange factor GrpE</fullName>
    </submittedName>
</protein>
<evidence type="ECO:0000313" key="3">
    <source>
        <dbReference type="EMBL" id="OGH88900.1"/>
    </source>
</evidence>
<name>A0A1F6NYJ8_9BACT</name>